<dbReference type="RefSeq" id="WP_058483872.1">
    <property type="nucleotide sequence ID" value="NZ_CAAAII010000007.1"/>
</dbReference>
<organism evidence="2 3">
    <name type="scientific">Legionella spiritensis</name>
    <dbReference type="NCBI Taxonomy" id="452"/>
    <lineage>
        <taxon>Bacteria</taxon>
        <taxon>Pseudomonadati</taxon>
        <taxon>Pseudomonadota</taxon>
        <taxon>Gammaproteobacteria</taxon>
        <taxon>Legionellales</taxon>
        <taxon>Legionellaceae</taxon>
        <taxon>Legionella</taxon>
    </lineage>
</organism>
<feature type="repeat" description="TPR" evidence="1">
    <location>
        <begin position="307"/>
        <end position="340"/>
    </location>
</feature>
<dbReference type="InterPro" id="IPR011990">
    <property type="entry name" value="TPR-like_helical_dom_sf"/>
</dbReference>
<dbReference type="AlphaFoldDB" id="A0A0W0Z021"/>
<proteinExistence type="predicted"/>
<name>A0A0W0Z021_LEGSP</name>
<reference evidence="2 3" key="1">
    <citation type="submission" date="2015-11" db="EMBL/GenBank/DDBJ databases">
        <title>Genomic analysis of 38 Legionella species identifies large and diverse effector repertoires.</title>
        <authorList>
            <person name="Burstein D."/>
            <person name="Amaro F."/>
            <person name="Zusman T."/>
            <person name="Lifshitz Z."/>
            <person name="Cohen O."/>
            <person name="Gilbert J.A."/>
            <person name="Pupko T."/>
            <person name="Shuman H.A."/>
            <person name="Segal G."/>
        </authorList>
    </citation>
    <scope>NUCLEOTIDE SEQUENCE [LARGE SCALE GENOMIC DNA]</scope>
    <source>
        <strain evidence="2 3">Mt.St.Helens-9</strain>
    </source>
</reference>
<keyword evidence="3" id="KW-1185">Reference proteome</keyword>
<dbReference type="InterPro" id="IPR019734">
    <property type="entry name" value="TPR_rpt"/>
</dbReference>
<dbReference type="SUPFAM" id="SSF48452">
    <property type="entry name" value="TPR-like"/>
    <property type="match status" value="1"/>
</dbReference>
<dbReference type="Gene3D" id="1.25.40.10">
    <property type="entry name" value="Tetratricopeptide repeat domain"/>
    <property type="match status" value="1"/>
</dbReference>
<dbReference type="Pfam" id="PF13181">
    <property type="entry name" value="TPR_8"/>
    <property type="match status" value="1"/>
</dbReference>
<evidence type="ECO:0000313" key="2">
    <source>
        <dbReference type="EMBL" id="KTD62102.1"/>
    </source>
</evidence>
<dbReference type="PATRIC" id="fig|452.5.peg.2148"/>
<dbReference type="Proteomes" id="UP000054877">
    <property type="component" value="Unassembled WGS sequence"/>
</dbReference>
<dbReference type="PROSITE" id="PS50005">
    <property type="entry name" value="TPR"/>
    <property type="match status" value="1"/>
</dbReference>
<evidence type="ECO:0000313" key="3">
    <source>
        <dbReference type="Proteomes" id="UP000054877"/>
    </source>
</evidence>
<gene>
    <name evidence="2" type="ORF">Lspi_1952</name>
</gene>
<comment type="caution">
    <text evidence="2">The sequence shown here is derived from an EMBL/GenBank/DDBJ whole genome shotgun (WGS) entry which is preliminary data.</text>
</comment>
<dbReference type="STRING" id="452.Lspi_1952"/>
<dbReference type="PANTHER" id="PTHR12558">
    <property type="entry name" value="CELL DIVISION CYCLE 16,23,27"/>
    <property type="match status" value="1"/>
</dbReference>
<protein>
    <submittedName>
        <fullName evidence="2">Tetratricopeptide repeat protein</fullName>
    </submittedName>
</protein>
<evidence type="ECO:0000256" key="1">
    <source>
        <dbReference type="PROSITE-ProRule" id="PRU00339"/>
    </source>
</evidence>
<dbReference type="PANTHER" id="PTHR12558:SF13">
    <property type="entry name" value="CELL DIVISION CYCLE PROTEIN 27 HOMOLOG"/>
    <property type="match status" value="1"/>
</dbReference>
<sequence>MNYRYTYLSPGYLGKYCESGTINSQYYGVFFDLLANNPNLINQIIVLPQRIPRRDFFRELYELETDRYRSDFNLIVKKLLDNHQRAFHDLTKNDTWENSRRYLNWSCVLMRYGYFKDILNNFPAKNISSCTLEMCLLKELTKTQILLSDGNNVVVDDYLYLVEKFLTRQETTVREKIFLLNQTIVNFYRHQQDKSISKTIHHLSDALLKLLAPLDANNFMNILYSSVAYRGLAMDFEYGTAVRFSFLNKAEQLARTIHCKTTAEQIIAKDNLFTCIQSLSKWYVQQQDSSKAEEYLTELISIDPFDATGFSELGFFYFNLNRIEAAADCFEKAMQLGPPGSGMNAYYYAKCLERLGDEYHSIKYLYEATKLDTCGVSAWLDLLFCFIKKKQIDKASDIAHHLYESLTLFEQLEDEEKATVRSFIE</sequence>
<accession>A0A0W0Z021</accession>
<dbReference type="EMBL" id="LNYX01000030">
    <property type="protein sequence ID" value="KTD62102.1"/>
    <property type="molecule type" value="Genomic_DNA"/>
</dbReference>
<keyword evidence="1" id="KW-0802">TPR repeat</keyword>